<dbReference type="AlphaFoldDB" id="A0A4S2MMD1"/>
<evidence type="ECO:0000313" key="2">
    <source>
        <dbReference type="EMBL" id="TGZ76309.1"/>
    </source>
</evidence>
<gene>
    <name evidence="2" type="ORF">EX30DRAFT_375578</name>
</gene>
<feature type="compositionally biased region" description="Basic and acidic residues" evidence="1">
    <location>
        <begin position="93"/>
        <end position="110"/>
    </location>
</feature>
<keyword evidence="3" id="KW-1185">Reference proteome</keyword>
<dbReference type="EMBL" id="ML220185">
    <property type="protein sequence ID" value="TGZ76309.1"/>
    <property type="molecule type" value="Genomic_DNA"/>
</dbReference>
<reference evidence="2 3" key="1">
    <citation type="submission" date="2019-04" db="EMBL/GenBank/DDBJ databases">
        <title>Comparative genomics and transcriptomics to analyze fruiting body development in filamentous ascomycetes.</title>
        <authorList>
            <consortium name="DOE Joint Genome Institute"/>
            <person name="Lutkenhaus R."/>
            <person name="Traeger S."/>
            <person name="Breuer J."/>
            <person name="Kuo A."/>
            <person name="Lipzen A."/>
            <person name="Pangilinan J."/>
            <person name="Dilworth D."/>
            <person name="Sandor L."/>
            <person name="Poggeler S."/>
            <person name="Barry K."/>
            <person name="Grigoriev I.V."/>
            <person name="Nowrousian M."/>
        </authorList>
    </citation>
    <scope>NUCLEOTIDE SEQUENCE [LARGE SCALE GENOMIC DNA]</scope>
    <source>
        <strain evidence="2 3">CBS 389.68</strain>
    </source>
</reference>
<name>A0A4S2MMD1_9PEZI</name>
<dbReference type="Proteomes" id="UP000298138">
    <property type="component" value="Unassembled WGS sequence"/>
</dbReference>
<dbReference type="InParanoid" id="A0A4S2MMD1"/>
<sequence length="145" mass="16800">MYTHYPVPGVDSPEPPKFKSPVRWWCSGSYKNMARQKRALHDDMYLFKEYLPGFYEGWRRKSTWDLAVKWWALLFWKSPDPNAEQKMMKMLEGDGGVEEEHPSPKREVEKGMQLSEKMIAALDKAVEALRQEEVGDGKGGETKSS</sequence>
<organism evidence="2 3">
    <name type="scientific">Ascodesmis nigricans</name>
    <dbReference type="NCBI Taxonomy" id="341454"/>
    <lineage>
        <taxon>Eukaryota</taxon>
        <taxon>Fungi</taxon>
        <taxon>Dikarya</taxon>
        <taxon>Ascomycota</taxon>
        <taxon>Pezizomycotina</taxon>
        <taxon>Pezizomycetes</taxon>
        <taxon>Pezizales</taxon>
        <taxon>Ascodesmidaceae</taxon>
        <taxon>Ascodesmis</taxon>
    </lineage>
</organism>
<evidence type="ECO:0000256" key="1">
    <source>
        <dbReference type="SAM" id="MobiDB-lite"/>
    </source>
</evidence>
<feature type="region of interest" description="Disordered" evidence="1">
    <location>
        <begin position="93"/>
        <end position="112"/>
    </location>
</feature>
<accession>A0A4S2MMD1</accession>
<proteinExistence type="predicted"/>
<protein>
    <submittedName>
        <fullName evidence="2">Uncharacterized protein</fullName>
    </submittedName>
</protein>
<evidence type="ECO:0000313" key="3">
    <source>
        <dbReference type="Proteomes" id="UP000298138"/>
    </source>
</evidence>